<organism evidence="2 3">
    <name type="scientific">Membranihabitans marinus</name>
    <dbReference type="NCBI Taxonomy" id="1227546"/>
    <lineage>
        <taxon>Bacteria</taxon>
        <taxon>Pseudomonadati</taxon>
        <taxon>Bacteroidota</taxon>
        <taxon>Saprospiria</taxon>
        <taxon>Saprospirales</taxon>
        <taxon>Saprospiraceae</taxon>
        <taxon>Membranihabitans</taxon>
    </lineage>
</organism>
<dbReference type="Proteomes" id="UP000753961">
    <property type="component" value="Unassembled WGS sequence"/>
</dbReference>
<dbReference type="AlphaFoldDB" id="A0A953HPQ5"/>
<comment type="caution">
    <text evidence="2">The sequence shown here is derived from an EMBL/GenBank/DDBJ whole genome shotgun (WGS) entry which is preliminary data.</text>
</comment>
<reference evidence="2" key="1">
    <citation type="submission" date="2021-06" db="EMBL/GenBank/DDBJ databases">
        <title>44 bacteria genomes isolated from Dapeng, Shenzhen.</title>
        <authorList>
            <person name="Zheng W."/>
            <person name="Yu S."/>
            <person name="Huang Y."/>
        </authorList>
    </citation>
    <scope>NUCLEOTIDE SEQUENCE</scope>
    <source>
        <strain evidence="2">DP5N28-2</strain>
    </source>
</reference>
<name>A0A953HPQ5_9BACT</name>
<protein>
    <submittedName>
        <fullName evidence="2">Uncharacterized protein</fullName>
    </submittedName>
</protein>
<keyword evidence="1" id="KW-1133">Transmembrane helix</keyword>
<accession>A0A953HPQ5</accession>
<evidence type="ECO:0000313" key="3">
    <source>
        <dbReference type="Proteomes" id="UP000753961"/>
    </source>
</evidence>
<keyword evidence="1" id="KW-0472">Membrane</keyword>
<feature type="transmembrane region" description="Helical" evidence="1">
    <location>
        <begin position="12"/>
        <end position="33"/>
    </location>
</feature>
<sequence length="172" mass="20347">MFKAPIIENPRYYKLVQMQTRILILLIFPYGWIMTSLDLPVWTITLLLLGYIGVVIAIFRNQKAVRKILNRKQLEINEDEIHLVNQKHDILSKWVVSPTDSIITNTDFAMPHYKFSDIVGAWRGDSPHNFLELRKGSEEVRFEFHLDSDYMRIQMQKILDHWIARGIPVKRI</sequence>
<keyword evidence="3" id="KW-1185">Reference proteome</keyword>
<keyword evidence="1" id="KW-0812">Transmembrane</keyword>
<dbReference type="RefSeq" id="WP_222580092.1">
    <property type="nucleotide sequence ID" value="NZ_JAHVHU010000009.1"/>
</dbReference>
<dbReference type="EMBL" id="JAHVHU010000009">
    <property type="protein sequence ID" value="MBY5958553.1"/>
    <property type="molecule type" value="Genomic_DNA"/>
</dbReference>
<evidence type="ECO:0000313" key="2">
    <source>
        <dbReference type="EMBL" id="MBY5958553.1"/>
    </source>
</evidence>
<gene>
    <name evidence="2" type="ORF">KUV50_10445</name>
</gene>
<feature type="transmembrane region" description="Helical" evidence="1">
    <location>
        <begin position="39"/>
        <end position="59"/>
    </location>
</feature>
<proteinExistence type="predicted"/>
<evidence type="ECO:0000256" key="1">
    <source>
        <dbReference type="SAM" id="Phobius"/>
    </source>
</evidence>